<comment type="caution">
    <text evidence="2">The sequence shown here is derived from an EMBL/GenBank/DDBJ whole genome shotgun (WGS) entry which is preliminary data.</text>
</comment>
<proteinExistence type="predicted"/>
<evidence type="ECO:0000313" key="3">
    <source>
        <dbReference type="Proteomes" id="UP001283361"/>
    </source>
</evidence>
<feature type="region of interest" description="Disordered" evidence="1">
    <location>
        <begin position="1283"/>
        <end position="1333"/>
    </location>
</feature>
<name>A0AAE1ECV4_9GAST</name>
<dbReference type="Proteomes" id="UP001283361">
    <property type="component" value="Unassembled WGS sequence"/>
</dbReference>
<feature type="compositionally biased region" description="Polar residues" evidence="1">
    <location>
        <begin position="392"/>
        <end position="426"/>
    </location>
</feature>
<protein>
    <submittedName>
        <fullName evidence="2">Uncharacterized protein</fullName>
    </submittedName>
</protein>
<organism evidence="2 3">
    <name type="scientific">Elysia crispata</name>
    <name type="common">lettuce slug</name>
    <dbReference type="NCBI Taxonomy" id="231223"/>
    <lineage>
        <taxon>Eukaryota</taxon>
        <taxon>Metazoa</taxon>
        <taxon>Spiralia</taxon>
        <taxon>Lophotrochozoa</taxon>
        <taxon>Mollusca</taxon>
        <taxon>Gastropoda</taxon>
        <taxon>Heterobranchia</taxon>
        <taxon>Euthyneura</taxon>
        <taxon>Panpulmonata</taxon>
        <taxon>Sacoglossa</taxon>
        <taxon>Placobranchoidea</taxon>
        <taxon>Plakobranchidae</taxon>
        <taxon>Elysia</taxon>
    </lineage>
</organism>
<feature type="region of interest" description="Disordered" evidence="1">
    <location>
        <begin position="338"/>
        <end position="443"/>
    </location>
</feature>
<feature type="compositionally biased region" description="Basic and acidic residues" evidence="1">
    <location>
        <begin position="1320"/>
        <end position="1333"/>
    </location>
</feature>
<accession>A0AAE1ECV4</accession>
<sequence length="1346" mass="149136">MDKVCWMHHRTLKRSEHAKTSRAWALPTTGNLRQETYNRKPIVLEAKQRSRWSKVKDGKKKDAEWEAFLKGCQHETSQSGACRHEASHSGACQHGTSQSGACQHGTSQSGACQHETSQSGACQHETSQSGACQHGTSQSGACQHETSQSGACVRVYQQQSRCSVHSALVATHLPCICYKAPDRTHSEGQTVDRASLPGRDRAMCRLLKTMSKLGIPRRVRSAPPQRLPYVISGKGRDVHDSFQYVVNMTPSRSAVNVEPVIVTNHRGQIVTLTPTLTSTLNISSKDSLGKSGGGKLSTLKHLDPPNMLHNAGTKEIPTVNFGYGASQAGTGCSCKTLSTAGDDEDNQKPAISDEGEEDKEKKGNLGQARTTDGIKERNNIPCTHNEVRGSFRPTQHLNNFSSDYGVASPQQEQPNDNSFPKPSLNQGRDENRTRFAGPFDSPTKMSGILAQDCINISNHTDPRSRCSHRLDFYKCPDKTHLGKNISEMETVASVYPSGSITTSTPGDSLPHNTVADNSSNIGAHSTTESKDKASIILENKNPLPIPKTISVARELEAHIKSTRLNPVLAHTHVLGESAERSDAAATLNGNKLKHYTKANENNINLKAESKYIKDNSAMRQHRQSQTSLLSSSGNRSLTVGQRIFTSVFRDTMTANDMACRTETCPRHAGLGGNPLRVLRPTALTLGAEEINTNIRPEGGRGRNEPQDEKSAFPICHENGERTPVITDRKVNRFFFENEGENNDLFKTAGRNKNTSSLVDEAPVSSVNKYSSLACNGKNVESPSRQQRSMTRVFSHVKDDSILAKKKNAYHYFENIPTSQNSGGSLKEANAKYKQNIDSRKNPDYKIIKSSKEEVLGKRKNIQLNMKKLSDFDIDIDIDKHVSETNASAKKSKAFKKSSARSANAQRIHECVNRLYRQQHFVNFSERSTFTKSKNFLISNNEKKEEPTADSDVSSAIKTGTEEFEEIEDYQWVAREIEADDVKEGVSMLERKLIKRLVPRQAPAQKESQIPPKANESTIKRVIYRKAPSVAYRPKRSYVGRRYPATRQIVDAFSTRRLSAPYQTIDINFQAEVSATQALLQELKLMPPRRKGKAAISSPRMINDVVARLNCQSKKANDNLDSQQLSHQLTLINGYNGEQEARISSVSDADMEEYALRDLDRINTTPISEPDCNFPPRDPSEVCDVQREIAKNETKDCMTGNNEEVSRGLAIHNIESEDVSFAQGLGTRPSRRSEAECLALPRGYPHQDTRTEKKGRAERNLDLFSAKDPLTALLEELGVEPRGKCSPIDDHTTSVRPASRSEYSSLNEEDVDTGPVLAGGQEKDSNSFGDRIEKSRAMRSDFHLAMI</sequence>
<keyword evidence="3" id="KW-1185">Reference proteome</keyword>
<feature type="compositionally biased region" description="Basic and acidic residues" evidence="1">
    <location>
        <begin position="1283"/>
        <end position="1292"/>
    </location>
</feature>
<evidence type="ECO:0000256" key="1">
    <source>
        <dbReference type="SAM" id="MobiDB-lite"/>
    </source>
</evidence>
<dbReference type="EMBL" id="JAWDGP010000205">
    <property type="protein sequence ID" value="KAK3802876.1"/>
    <property type="molecule type" value="Genomic_DNA"/>
</dbReference>
<reference evidence="2" key="1">
    <citation type="journal article" date="2023" name="G3 (Bethesda)">
        <title>A reference genome for the long-term kleptoplast-retaining sea slug Elysia crispata morphotype clarki.</title>
        <authorList>
            <person name="Eastman K.E."/>
            <person name="Pendleton A.L."/>
            <person name="Shaikh M.A."/>
            <person name="Suttiyut T."/>
            <person name="Ogas R."/>
            <person name="Tomko P."/>
            <person name="Gavelis G."/>
            <person name="Widhalm J.R."/>
            <person name="Wisecaver J.H."/>
        </authorList>
    </citation>
    <scope>NUCLEOTIDE SEQUENCE</scope>
    <source>
        <strain evidence="2">ECLA1</strain>
    </source>
</reference>
<gene>
    <name evidence="2" type="ORF">RRG08_019977</name>
</gene>
<evidence type="ECO:0000313" key="2">
    <source>
        <dbReference type="EMBL" id="KAK3802876.1"/>
    </source>
</evidence>